<comment type="catalytic activity">
    <reaction evidence="4">
        <text>a 2-deoxystreptamine antibiotic + acetyl-CoA = an N(3)-acetyl-2-deoxystreptamine antibiotic + CoA + H(+)</text>
        <dbReference type="Rhea" id="RHEA:12665"/>
        <dbReference type="ChEBI" id="CHEBI:15378"/>
        <dbReference type="ChEBI" id="CHEBI:57287"/>
        <dbReference type="ChEBI" id="CHEBI:57288"/>
        <dbReference type="ChEBI" id="CHEBI:57921"/>
        <dbReference type="ChEBI" id="CHEBI:77452"/>
        <dbReference type="EC" id="2.3.1.81"/>
    </reaction>
</comment>
<evidence type="ECO:0000256" key="3">
    <source>
        <dbReference type="ARBA" id="ARBA00023315"/>
    </source>
</evidence>
<organism evidence="5 6">
    <name type="scientific">Halalkalibacter akibai (strain ATCC 43226 / DSM 21942 / CIP 109018 / JCM 9157 / 1139)</name>
    <name type="common">Bacillus akibai</name>
    <dbReference type="NCBI Taxonomy" id="1236973"/>
    <lineage>
        <taxon>Bacteria</taxon>
        <taxon>Bacillati</taxon>
        <taxon>Bacillota</taxon>
        <taxon>Bacilli</taxon>
        <taxon>Bacillales</taxon>
        <taxon>Bacillaceae</taxon>
        <taxon>Halalkalibacter</taxon>
    </lineage>
</organism>
<comment type="similarity">
    <text evidence="1 4">Belongs to the antibiotic N-acetyltransferase family.</text>
</comment>
<keyword evidence="4" id="KW-0046">Antibiotic resistance</keyword>
<evidence type="ECO:0000256" key="4">
    <source>
        <dbReference type="RuleBase" id="RU365031"/>
    </source>
</evidence>
<proteinExistence type="inferred from homology"/>
<evidence type="ECO:0000256" key="2">
    <source>
        <dbReference type="ARBA" id="ARBA00022679"/>
    </source>
</evidence>
<dbReference type="Proteomes" id="UP000018896">
    <property type="component" value="Unassembled WGS sequence"/>
</dbReference>
<dbReference type="EC" id="2.3.1.-" evidence="4"/>
<keyword evidence="6" id="KW-1185">Reference proteome</keyword>
<dbReference type="eggNOG" id="COG2746">
    <property type="taxonomic scope" value="Bacteria"/>
</dbReference>
<gene>
    <name evidence="5" type="ORF">JCM9157_4823</name>
</gene>
<dbReference type="PANTHER" id="PTHR11104">
    <property type="entry name" value="AMINOGLYCOSIDE N3-ACETYLTRANSFERASE"/>
    <property type="match status" value="1"/>
</dbReference>
<keyword evidence="2 4" id="KW-0808">Transferase</keyword>
<evidence type="ECO:0000313" key="5">
    <source>
        <dbReference type="EMBL" id="GAE37516.1"/>
    </source>
</evidence>
<dbReference type="Pfam" id="PF02522">
    <property type="entry name" value="Antibiotic_NAT"/>
    <property type="match status" value="1"/>
</dbReference>
<dbReference type="GO" id="GO:0046353">
    <property type="term" value="F:aminoglycoside 3-N-acetyltransferase activity"/>
    <property type="evidence" value="ECO:0007669"/>
    <property type="project" value="UniProtKB-EC"/>
</dbReference>
<reference evidence="5 6" key="1">
    <citation type="journal article" date="2014" name="Genome Announc.">
        <title>Draft Genome Sequences of Three Alkaliphilic Bacillus Strains, Bacillus wakoensis JCM 9140T, Bacillus akibai JCM 9157T, and Bacillus hemicellulosilyticus JCM 9152T.</title>
        <authorList>
            <person name="Yuki M."/>
            <person name="Oshima K."/>
            <person name="Suda W."/>
            <person name="Oshida Y."/>
            <person name="Kitamura K."/>
            <person name="Iida T."/>
            <person name="Hattori M."/>
            <person name="Ohkuma M."/>
        </authorList>
    </citation>
    <scope>NUCLEOTIDE SEQUENCE [LARGE SCALE GENOMIC DNA]</scope>
    <source>
        <strain evidence="5 6">JCM 9157</strain>
    </source>
</reference>
<dbReference type="OrthoDB" id="7330654at2"/>
<sequence length="263" mass="29882">MKELIDKTDYPRSRETIKQDLVQLGVHSGMTILVHSSLSSIGWVNGGAVSVVQALMDLVTEEGTIIMPSQSTDLSDPSEWQFPAVPKEWWNDIKETMPAYDPEYTPTTGMGKVVEVFRAFPGVIRSMHPAYSFVAWGKNKEKLLNSHEIDFGLGELSPLGKLYKENTFVLMIGVGYDSNTCFHLAEYRDKHKTYIKKGAPVIEYGQRVWKVYDEIQFNEEKFEEIGKGFEKSCHIEQGKIGSANSKLFSMREAVDWAENWLNK</sequence>
<protein>
    <recommendedName>
        <fullName evidence="4">Aminoglycoside N(3)-acetyltransferase</fullName>
        <ecNumber evidence="4">2.3.1.-</ecNumber>
    </recommendedName>
</protein>
<dbReference type="InterPro" id="IPR003679">
    <property type="entry name" value="Amioglycoside_AcTrfase"/>
</dbReference>
<accession>W4QZM1</accession>
<dbReference type="PANTHER" id="PTHR11104:SF0">
    <property type="entry name" value="SPBETA PROPHAGE-DERIVED AMINOGLYCOSIDE N(3')-ACETYLTRANSFERASE-LIKE PROTEIN YOKD"/>
    <property type="match status" value="1"/>
</dbReference>
<dbReference type="InterPro" id="IPR028345">
    <property type="entry name" value="Antibiotic_NAT-like"/>
</dbReference>
<evidence type="ECO:0000256" key="1">
    <source>
        <dbReference type="ARBA" id="ARBA00006383"/>
    </source>
</evidence>
<evidence type="ECO:0000313" key="6">
    <source>
        <dbReference type="Proteomes" id="UP000018896"/>
    </source>
</evidence>
<dbReference type="STRING" id="1236973.JCM9157_4823"/>
<dbReference type="SUPFAM" id="SSF110710">
    <property type="entry name" value="TTHA0583/YokD-like"/>
    <property type="match status" value="1"/>
</dbReference>
<comment type="caution">
    <text evidence="5">The sequence shown here is derived from an EMBL/GenBank/DDBJ whole genome shotgun (WGS) entry which is preliminary data.</text>
</comment>
<name>W4QZM1_HALA3</name>
<dbReference type="RefSeq" id="WP_035668408.1">
    <property type="nucleotide sequence ID" value="NZ_BAUV01000082.1"/>
</dbReference>
<dbReference type="GO" id="GO:0046677">
    <property type="term" value="P:response to antibiotic"/>
    <property type="evidence" value="ECO:0007669"/>
    <property type="project" value="UniProtKB-KW"/>
</dbReference>
<dbReference type="EMBL" id="BAUV01000082">
    <property type="protein sequence ID" value="GAE37516.1"/>
    <property type="molecule type" value="Genomic_DNA"/>
</dbReference>
<keyword evidence="3 4" id="KW-0012">Acyltransferase</keyword>
<dbReference type="AlphaFoldDB" id="W4QZM1"/>